<dbReference type="EMBL" id="CM047749">
    <property type="protein sequence ID" value="KAJ0010850.1"/>
    <property type="molecule type" value="Genomic_DNA"/>
</dbReference>
<accession>A0ACC0X712</accession>
<keyword evidence="2" id="KW-1185">Reference proteome</keyword>
<organism evidence="1 2">
    <name type="scientific">Pistacia integerrima</name>
    <dbReference type="NCBI Taxonomy" id="434235"/>
    <lineage>
        <taxon>Eukaryota</taxon>
        <taxon>Viridiplantae</taxon>
        <taxon>Streptophyta</taxon>
        <taxon>Embryophyta</taxon>
        <taxon>Tracheophyta</taxon>
        <taxon>Spermatophyta</taxon>
        <taxon>Magnoliopsida</taxon>
        <taxon>eudicotyledons</taxon>
        <taxon>Gunneridae</taxon>
        <taxon>Pentapetalae</taxon>
        <taxon>rosids</taxon>
        <taxon>malvids</taxon>
        <taxon>Sapindales</taxon>
        <taxon>Anacardiaceae</taxon>
        <taxon>Pistacia</taxon>
    </lineage>
</organism>
<sequence>MMIGLRRSQIQLLPKKHGKSFAYLTKEKRKR</sequence>
<dbReference type="Proteomes" id="UP001163603">
    <property type="component" value="Chromosome 14"/>
</dbReference>
<evidence type="ECO:0000313" key="1">
    <source>
        <dbReference type="EMBL" id="KAJ0010850.1"/>
    </source>
</evidence>
<reference evidence="2" key="1">
    <citation type="journal article" date="2023" name="G3 (Bethesda)">
        <title>Genome assembly and association tests identify interacting loci associated with vigor, precocity, and sex in interspecific pistachio rootstocks.</title>
        <authorList>
            <person name="Palmer W."/>
            <person name="Jacygrad E."/>
            <person name="Sagayaradj S."/>
            <person name="Cavanaugh K."/>
            <person name="Han R."/>
            <person name="Bertier L."/>
            <person name="Beede B."/>
            <person name="Kafkas S."/>
            <person name="Golino D."/>
            <person name="Preece J."/>
            <person name="Michelmore R."/>
        </authorList>
    </citation>
    <scope>NUCLEOTIDE SEQUENCE [LARGE SCALE GENOMIC DNA]</scope>
</reference>
<name>A0ACC0X712_9ROSI</name>
<gene>
    <name evidence="1" type="ORF">Pint_33121</name>
</gene>
<comment type="caution">
    <text evidence="1">The sequence shown here is derived from an EMBL/GenBank/DDBJ whole genome shotgun (WGS) entry which is preliminary data.</text>
</comment>
<protein>
    <submittedName>
        <fullName evidence="1">Uncharacterized protein</fullName>
    </submittedName>
</protein>
<proteinExistence type="predicted"/>
<evidence type="ECO:0000313" key="2">
    <source>
        <dbReference type="Proteomes" id="UP001163603"/>
    </source>
</evidence>